<accession>V5RKM0</accession>
<gene>
    <name evidence="2" type="ORF">SAPIS_v1c05150</name>
</gene>
<dbReference type="OrthoDB" id="389876at2"/>
<dbReference type="KEGG" id="sapi:SAPIS_v1c05150"/>
<sequence length="327" mass="37968">MDKAALKTIIGNIYDKDIEFVNIINSLSKVNKKFYIYAGVASLILMVGVCVSTALGLLLPLPYLCIGLIILGVGIFFLISAIKIYINSDRKELTKNFINHHFSKGKLDEVYRISISEEKGKDYIKDLKFFLVNPKTTIANNSYLERDDEVNYVTFLYKDIPVNFRNKLPIRHVERHTVDGETEEHVYYENSTLLKCENNLYDNTFNGLKITRGRMFDKNYQTESVVFNKLYDINLKKGDIRAAKFLTPKLIDGFSNIKHKDFNYLIIENDFKIEHTSFRDNAPQESLGVISFDTVFSYESYKKKLANKVKEDVHNLIKAMKYIEYIY</sequence>
<dbReference type="STRING" id="1276258.SAPIS_v1c05150"/>
<evidence type="ECO:0000313" key="2">
    <source>
        <dbReference type="EMBL" id="AHB36360.1"/>
    </source>
</evidence>
<dbReference type="HOGENOM" id="CLU_811122_0_0_14"/>
<keyword evidence="1" id="KW-0812">Transmembrane</keyword>
<feature type="transmembrane region" description="Helical" evidence="1">
    <location>
        <begin position="61"/>
        <end position="86"/>
    </location>
</feature>
<name>V5RKM0_SPIAP</name>
<keyword evidence="1" id="KW-0472">Membrane</keyword>
<protein>
    <recommendedName>
        <fullName evidence="4">DUF3137 domain-containing protein</fullName>
    </recommendedName>
</protein>
<keyword evidence="1" id="KW-1133">Transmembrane helix</keyword>
<evidence type="ECO:0008006" key="4">
    <source>
        <dbReference type="Google" id="ProtNLM"/>
    </source>
</evidence>
<evidence type="ECO:0000256" key="1">
    <source>
        <dbReference type="SAM" id="Phobius"/>
    </source>
</evidence>
<dbReference type="EMBL" id="CP006682">
    <property type="protein sequence ID" value="AHB36360.1"/>
    <property type="molecule type" value="Genomic_DNA"/>
</dbReference>
<reference evidence="2 3" key="1">
    <citation type="journal article" date="2014" name="Genome Announc.">
        <title>Complete Genome Sequence of Spiroplasma apis B31T (ATCC 33834), a Bacterium Associated with May Disease of Honeybees (Apis mellifera).</title>
        <authorList>
            <person name="Ku C."/>
            <person name="Lo W.S."/>
            <person name="Chen L.L."/>
            <person name="Kuo C.H."/>
        </authorList>
    </citation>
    <scope>NUCLEOTIDE SEQUENCE [LARGE SCALE GENOMIC DNA]</scope>
    <source>
        <strain evidence="2">B31</strain>
    </source>
</reference>
<evidence type="ECO:0000313" key="3">
    <source>
        <dbReference type="Proteomes" id="UP000018550"/>
    </source>
</evidence>
<dbReference type="PATRIC" id="fig|1276258.3.peg.521"/>
<dbReference type="AlphaFoldDB" id="V5RKM0"/>
<feature type="transmembrane region" description="Helical" evidence="1">
    <location>
        <begin position="34"/>
        <end position="55"/>
    </location>
</feature>
<keyword evidence="3" id="KW-1185">Reference proteome</keyword>
<dbReference type="RefSeq" id="WP_023789369.1">
    <property type="nucleotide sequence ID" value="NC_022998.1"/>
</dbReference>
<organism evidence="2 3">
    <name type="scientific">Spiroplasma apis B31</name>
    <dbReference type="NCBI Taxonomy" id="1276258"/>
    <lineage>
        <taxon>Bacteria</taxon>
        <taxon>Bacillati</taxon>
        <taxon>Mycoplasmatota</taxon>
        <taxon>Mollicutes</taxon>
        <taxon>Entomoplasmatales</taxon>
        <taxon>Spiroplasmataceae</taxon>
        <taxon>Spiroplasma</taxon>
    </lineage>
</organism>
<dbReference type="Proteomes" id="UP000018550">
    <property type="component" value="Chromosome"/>
</dbReference>
<proteinExistence type="predicted"/>